<organism evidence="4 5">
    <name type="scientific">Rehmannia glutinosa</name>
    <name type="common">Chinese foxglove</name>
    <dbReference type="NCBI Taxonomy" id="99300"/>
    <lineage>
        <taxon>Eukaryota</taxon>
        <taxon>Viridiplantae</taxon>
        <taxon>Streptophyta</taxon>
        <taxon>Embryophyta</taxon>
        <taxon>Tracheophyta</taxon>
        <taxon>Spermatophyta</taxon>
        <taxon>Magnoliopsida</taxon>
        <taxon>eudicotyledons</taxon>
        <taxon>Gunneridae</taxon>
        <taxon>Pentapetalae</taxon>
        <taxon>asterids</taxon>
        <taxon>lamiids</taxon>
        <taxon>Lamiales</taxon>
        <taxon>Orobanchaceae</taxon>
        <taxon>Rehmannieae</taxon>
        <taxon>Rehmannia</taxon>
    </lineage>
</organism>
<evidence type="ECO:0000313" key="5">
    <source>
        <dbReference type="Proteomes" id="UP001318860"/>
    </source>
</evidence>
<comment type="similarity">
    <text evidence="1">Belongs to the WAPL family.</text>
</comment>
<comment type="caution">
    <text evidence="4">The sequence shown here is derived from an EMBL/GenBank/DDBJ whole genome shotgun (WGS) entry which is preliminary data.</text>
</comment>
<dbReference type="EMBL" id="JABTTQ020002404">
    <property type="protein sequence ID" value="KAK6124404.1"/>
    <property type="molecule type" value="Genomic_DNA"/>
</dbReference>
<dbReference type="SUPFAM" id="SSF48371">
    <property type="entry name" value="ARM repeat"/>
    <property type="match status" value="1"/>
</dbReference>
<reference evidence="4 5" key="1">
    <citation type="journal article" date="2021" name="Comput. Struct. Biotechnol. J.">
        <title>De novo genome assembly of the potent medicinal plant Rehmannia glutinosa using nanopore technology.</title>
        <authorList>
            <person name="Ma L."/>
            <person name="Dong C."/>
            <person name="Song C."/>
            <person name="Wang X."/>
            <person name="Zheng X."/>
            <person name="Niu Y."/>
            <person name="Chen S."/>
            <person name="Feng W."/>
        </authorList>
    </citation>
    <scope>NUCLEOTIDE SEQUENCE [LARGE SCALE GENOMIC DNA]</scope>
    <source>
        <strain evidence="4">DH-2019</strain>
    </source>
</reference>
<accession>A0ABR0UP25</accession>
<protein>
    <recommendedName>
        <fullName evidence="3">Wings apart-like protein C-terminal domain-containing protein</fullName>
    </recommendedName>
</protein>
<feature type="domain" description="Wings apart-like protein C-terminal" evidence="3">
    <location>
        <begin position="244"/>
        <end position="808"/>
    </location>
</feature>
<keyword evidence="5" id="KW-1185">Reference proteome</keyword>
<evidence type="ECO:0000259" key="3">
    <source>
        <dbReference type="Pfam" id="PF07814"/>
    </source>
</evidence>
<dbReference type="InterPro" id="IPR039874">
    <property type="entry name" value="WAPL"/>
</dbReference>
<dbReference type="PANTHER" id="PTHR22100:SF13">
    <property type="entry name" value="WINGS APART-LIKE PROTEIN HOMOLOG"/>
    <property type="match status" value="1"/>
</dbReference>
<gene>
    <name evidence="4" type="ORF">DH2020_041824</name>
</gene>
<feature type="compositionally biased region" description="Polar residues" evidence="2">
    <location>
        <begin position="557"/>
        <end position="567"/>
    </location>
</feature>
<dbReference type="InterPro" id="IPR022771">
    <property type="entry name" value="WAPL_C"/>
</dbReference>
<sequence length="949" mass="104568">MIVRTYGRRSRALTRNYSDVVSESPSQECPQDVYDFTTSSQDSARCHWSDPYSFTPSQEATQLTILPPRKGGECGDYDGDLWKRKKVKVIDVDSEHYGSSSSQESKDYGVVEISDGDFHKSKNVKKISSDPYEFYSSQELEEFAILPQRLGRKSTTFNFSENGDFRKPEMRNVDTGSYGLNSSQELDDLGLSQSRECEGRDCWEFDGVSRNSKKKDNRVLQKKKSKNKMKTKDFGLGDLVLTTTLMETQEFGEMMEHVDEVNFALDGLKKGQQVRIQRASLLSLLSICGTAQQRRLLRIHGMEKTILDAVMELCSDDFPSNLAAAALVYLLTSDGQDDHLLNSRNCICFLIKLLNPLTPSATKEKAPTIGSKLLGMCKIAGLLQDSAKGTDSSSSAIMLKVQEILVSCKEMKPRDDIDNRMEERELNPKWISLLTMEKACLSTISIEGADLKMLMSRNSFTVEWLEKSPTFTLDLKDNSGLEGLLLLLKCLKIMENATFLSKDNQCYLLQMKGKYDGQRAPRSFTKLILSVIKILSGVSLLRSSLSNSGDEKMGDTSIGSSQKMGDSSIGSSHSGWCCNMELTASQRSLSMSQCNQSLISGQPGFIKPSLEFTQVSADPLLLKTRVESSTSVSCSGSSGNSNSIIHISSNDSESEVDFGKKQLICANTGVEDSQDPFAFDEDDLEPSKWDLLSGRVASCSSPGDEEKSNLLADCLLTAVKVLMNLANDNPEGCQQIATCGGLEILSSLIAGHFPSFSSLPHFVDVRECSLSSKSCPRIDQHSKTHLTDQELDFLVAILGLLVNLVEKDGRNRSRLAAASVSLSIVDGLNSGDQRDVVFLLCSIFLANHGAGEAAGEGKCLSLEDEDSMLQGEKEAEKMIVEAYAALLLAFLSTESKSIRNAIADFLPNRNLAILVPVLERFVEFHLTLNMISPETHRAVLEVIESCRIP</sequence>
<dbReference type="Proteomes" id="UP001318860">
    <property type="component" value="Unassembled WGS sequence"/>
</dbReference>
<evidence type="ECO:0000256" key="2">
    <source>
        <dbReference type="SAM" id="MobiDB-lite"/>
    </source>
</evidence>
<name>A0ABR0UP25_REHGL</name>
<dbReference type="InterPro" id="IPR011989">
    <property type="entry name" value="ARM-like"/>
</dbReference>
<evidence type="ECO:0000313" key="4">
    <source>
        <dbReference type="EMBL" id="KAK6124404.1"/>
    </source>
</evidence>
<dbReference type="Gene3D" id="1.25.10.10">
    <property type="entry name" value="Leucine-rich Repeat Variant"/>
    <property type="match status" value="1"/>
</dbReference>
<evidence type="ECO:0000256" key="1">
    <source>
        <dbReference type="ARBA" id="ARBA00006854"/>
    </source>
</evidence>
<proteinExistence type="inferred from homology"/>
<dbReference type="Pfam" id="PF07814">
    <property type="entry name" value="WAPL"/>
    <property type="match status" value="1"/>
</dbReference>
<dbReference type="PANTHER" id="PTHR22100">
    <property type="entry name" value="WINGS APART-LIKE PROTEIN HOMOLOG"/>
    <property type="match status" value="1"/>
</dbReference>
<feature type="region of interest" description="Disordered" evidence="2">
    <location>
        <begin position="545"/>
        <end position="567"/>
    </location>
</feature>
<dbReference type="InterPro" id="IPR016024">
    <property type="entry name" value="ARM-type_fold"/>
</dbReference>